<protein>
    <submittedName>
        <fullName evidence="1">Endonuclease/exonuclease/phosphatase (EEP) superfamily protein YafD</fullName>
    </submittedName>
</protein>
<dbReference type="RefSeq" id="WP_183985672.1">
    <property type="nucleotide sequence ID" value="NZ_JACHHG010000004.1"/>
</dbReference>
<evidence type="ECO:0000313" key="2">
    <source>
        <dbReference type="Proteomes" id="UP000569951"/>
    </source>
</evidence>
<sequence>MQGRRVRVLRAHRSGTLIRPTASTAGLDFFARHALVERRRAAQVRALPGALESARGPALLLGDLNTPPRGLLYGALGRLQDAFAVAGRGLGYTFPSRLPLMRTDDVWSRGLRASAVRTADAPSDHRAVVADLVRSGVP</sequence>
<name>A0A841I067_9DEIO</name>
<keyword evidence="1" id="KW-0269">Exonuclease</keyword>
<keyword evidence="1" id="KW-0255">Endonuclease</keyword>
<evidence type="ECO:0000313" key="1">
    <source>
        <dbReference type="EMBL" id="MBB6097829.1"/>
    </source>
</evidence>
<dbReference type="Proteomes" id="UP000569951">
    <property type="component" value="Unassembled WGS sequence"/>
</dbReference>
<keyword evidence="1" id="KW-0378">Hydrolase</keyword>
<proteinExistence type="predicted"/>
<accession>A0A841I067</accession>
<dbReference type="Gene3D" id="3.60.10.10">
    <property type="entry name" value="Endonuclease/exonuclease/phosphatase"/>
    <property type="match status" value="1"/>
</dbReference>
<dbReference type="AlphaFoldDB" id="A0A841I067"/>
<dbReference type="EMBL" id="JACHHG010000004">
    <property type="protein sequence ID" value="MBB6097829.1"/>
    <property type="molecule type" value="Genomic_DNA"/>
</dbReference>
<keyword evidence="1" id="KW-0540">Nuclease</keyword>
<dbReference type="InterPro" id="IPR036691">
    <property type="entry name" value="Endo/exonu/phosph_ase_sf"/>
</dbReference>
<dbReference type="GO" id="GO:0004519">
    <property type="term" value="F:endonuclease activity"/>
    <property type="evidence" value="ECO:0007669"/>
    <property type="project" value="UniProtKB-KW"/>
</dbReference>
<comment type="caution">
    <text evidence="1">The sequence shown here is derived from an EMBL/GenBank/DDBJ whole genome shotgun (WGS) entry which is preliminary data.</text>
</comment>
<dbReference type="SUPFAM" id="SSF56219">
    <property type="entry name" value="DNase I-like"/>
    <property type="match status" value="1"/>
</dbReference>
<gene>
    <name evidence="1" type="ORF">HNR42_001252</name>
</gene>
<reference evidence="1 2" key="1">
    <citation type="submission" date="2020-08" db="EMBL/GenBank/DDBJ databases">
        <title>Genomic Encyclopedia of Type Strains, Phase IV (KMG-IV): sequencing the most valuable type-strain genomes for metagenomic binning, comparative biology and taxonomic classification.</title>
        <authorList>
            <person name="Goeker M."/>
        </authorList>
    </citation>
    <scope>NUCLEOTIDE SEQUENCE [LARGE SCALE GENOMIC DNA]</scope>
    <source>
        <strain evidence="1 2">DSM 21458</strain>
    </source>
</reference>
<keyword evidence="2" id="KW-1185">Reference proteome</keyword>
<organism evidence="1 2">
    <name type="scientific">Deinobacterium chartae</name>
    <dbReference type="NCBI Taxonomy" id="521158"/>
    <lineage>
        <taxon>Bacteria</taxon>
        <taxon>Thermotogati</taxon>
        <taxon>Deinococcota</taxon>
        <taxon>Deinococci</taxon>
        <taxon>Deinococcales</taxon>
        <taxon>Deinococcaceae</taxon>
        <taxon>Deinobacterium</taxon>
    </lineage>
</organism>
<dbReference type="GO" id="GO:0004527">
    <property type="term" value="F:exonuclease activity"/>
    <property type="evidence" value="ECO:0007669"/>
    <property type="project" value="UniProtKB-KW"/>
</dbReference>